<dbReference type="EMBL" id="GFPF01002242">
    <property type="protein sequence ID" value="MAA13388.1"/>
    <property type="molecule type" value="Transcribed_RNA"/>
</dbReference>
<dbReference type="AlphaFoldDB" id="A0A224Y718"/>
<organism evidence="1">
    <name type="scientific">Rhipicephalus zambeziensis</name>
    <dbReference type="NCBI Taxonomy" id="60191"/>
    <lineage>
        <taxon>Eukaryota</taxon>
        <taxon>Metazoa</taxon>
        <taxon>Ecdysozoa</taxon>
        <taxon>Arthropoda</taxon>
        <taxon>Chelicerata</taxon>
        <taxon>Arachnida</taxon>
        <taxon>Acari</taxon>
        <taxon>Parasitiformes</taxon>
        <taxon>Ixodida</taxon>
        <taxon>Ixodoidea</taxon>
        <taxon>Ixodidae</taxon>
        <taxon>Rhipicephalinae</taxon>
        <taxon>Rhipicephalus</taxon>
        <taxon>Rhipicephalus</taxon>
    </lineage>
</organism>
<name>A0A224Y718_9ACAR</name>
<evidence type="ECO:0000313" key="1">
    <source>
        <dbReference type="EMBL" id="MAA13388.1"/>
    </source>
</evidence>
<reference evidence="1" key="1">
    <citation type="journal article" date="2017" name="Parasit. Vectors">
        <title>Sialotranscriptomics of Rhipicephalus zambeziensis reveals intricate expression profiles of secretory proteins and suggests tight temporal transcriptional regulation during blood-feeding.</title>
        <authorList>
            <person name="de Castro M.H."/>
            <person name="de Klerk D."/>
            <person name="Pienaar R."/>
            <person name="Rees D.J.G."/>
            <person name="Mans B.J."/>
        </authorList>
    </citation>
    <scope>NUCLEOTIDE SEQUENCE</scope>
    <source>
        <tissue evidence="1">Salivary glands</tissue>
    </source>
</reference>
<proteinExistence type="predicted"/>
<accession>A0A224Y718</accession>
<sequence length="100" mass="11441">MTTTSTNLRELLYASHFALSQVTSPSRDEKSLELGVSLEPMFQQTDLSSSSCILKEDKSACLKSWLQEQPVFQRFLITSRFHLLLKFSVIWSPSRELLNS</sequence>
<protein>
    <submittedName>
        <fullName evidence="1">Uncharacterized protein</fullName>
    </submittedName>
</protein>